<evidence type="ECO:0000313" key="2">
    <source>
        <dbReference type="Proteomes" id="UP001059663"/>
    </source>
</evidence>
<name>A0AC61U3X8_9MICO</name>
<sequence>MILTQYYLSCLSHGSYLIADEGSRKAVVVDPRRDISDYLAEAREHDLDIVGVINTHVHADFVAGHLELAAATGARIGYGPTAAERGRVRGAAPRAGGPHRAG</sequence>
<organism evidence="1 2">
    <name type="scientific">Janibacter limosus</name>
    <dbReference type="NCBI Taxonomy" id="53458"/>
    <lineage>
        <taxon>Bacteria</taxon>
        <taxon>Bacillati</taxon>
        <taxon>Actinomycetota</taxon>
        <taxon>Actinomycetes</taxon>
        <taxon>Micrococcales</taxon>
        <taxon>Intrasporangiaceae</taxon>
        <taxon>Janibacter</taxon>
    </lineage>
</organism>
<proteinExistence type="predicted"/>
<dbReference type="EMBL" id="CP087977">
    <property type="protein sequence ID" value="UUZ44689.1"/>
    <property type="molecule type" value="Genomic_DNA"/>
</dbReference>
<evidence type="ECO:0000313" key="1">
    <source>
        <dbReference type="EMBL" id="UUZ44689.1"/>
    </source>
</evidence>
<reference evidence="1" key="1">
    <citation type="submission" date="2021-11" db="EMBL/GenBank/DDBJ databases">
        <title>Study of the species diversity of bacterial strains isolated from a unique natural object - Shulgan-Tash cave (Bashkiria).</title>
        <authorList>
            <person name="Sazanova A.L."/>
            <person name="Chirak E.R."/>
            <person name="Safronova V.I."/>
        </authorList>
    </citation>
    <scope>NUCLEOTIDE SEQUENCE</scope>
    <source>
        <strain evidence="1">P1</strain>
    </source>
</reference>
<gene>
    <name evidence="1" type="ORF">LP422_20630</name>
</gene>
<protein>
    <submittedName>
        <fullName evidence="1">MBL fold metallo-hydrolase</fullName>
    </submittedName>
</protein>
<dbReference type="Proteomes" id="UP001059663">
    <property type="component" value="Chromosome"/>
</dbReference>
<accession>A0AC61U3X8</accession>